<reference evidence="1 2" key="1">
    <citation type="submission" date="2020-08" db="EMBL/GenBank/DDBJ databases">
        <title>Genomic Encyclopedia of Type Strains, Phase IV (KMG-IV): sequencing the most valuable type-strain genomes for metagenomic binning, comparative biology and taxonomic classification.</title>
        <authorList>
            <person name="Goeker M."/>
        </authorList>
    </citation>
    <scope>NUCLEOTIDE SEQUENCE [LARGE SCALE GENOMIC DNA]</scope>
    <source>
        <strain evidence="1 2">DSM 105721</strain>
    </source>
</reference>
<dbReference type="Proteomes" id="UP000546007">
    <property type="component" value="Unassembled WGS sequence"/>
</dbReference>
<organism evidence="1 2">
    <name type="scientific">Butyricimonas faecihominis</name>
    <dbReference type="NCBI Taxonomy" id="1472416"/>
    <lineage>
        <taxon>Bacteria</taxon>
        <taxon>Pseudomonadati</taxon>
        <taxon>Bacteroidota</taxon>
        <taxon>Bacteroidia</taxon>
        <taxon>Bacteroidales</taxon>
        <taxon>Odoribacteraceae</taxon>
        <taxon>Butyricimonas</taxon>
    </lineage>
</organism>
<dbReference type="RefSeq" id="WP_124318246.1">
    <property type="nucleotide sequence ID" value="NZ_BHZJ02000423.1"/>
</dbReference>
<protein>
    <submittedName>
        <fullName evidence="1">Uncharacterized protein</fullName>
    </submittedName>
</protein>
<accession>A0A7W6MY54</accession>
<keyword evidence="2" id="KW-1185">Reference proteome</keyword>
<comment type="caution">
    <text evidence="1">The sequence shown here is derived from an EMBL/GenBank/DDBJ whole genome shotgun (WGS) entry which is preliminary data.</text>
</comment>
<dbReference type="OrthoDB" id="1007447at2"/>
<dbReference type="AlphaFoldDB" id="A0A7W6MY54"/>
<name>A0A7W6MY54_9BACT</name>
<evidence type="ECO:0000313" key="1">
    <source>
        <dbReference type="EMBL" id="MBB4025475.1"/>
    </source>
</evidence>
<dbReference type="EMBL" id="JACIES010000002">
    <property type="protein sequence ID" value="MBB4025475.1"/>
    <property type="molecule type" value="Genomic_DNA"/>
</dbReference>
<sequence length="306" mass="35834">MTNEQKKSRKCIITRDIAGKLNLDETYVFMWLLYKSNCRTGESHVLRKTLCNVTGLKNEDTISKYTNKFKELEFLDKYSIKGYNEEAGRISTSITYTISIPTMNWVRFDASLLTEEIPNKLKAFLVLLKCLCLNNTNVTSYSKNKIAQLLNMDRGTVSKYMEMAIKEGKVIEINKVFFITDTNIIMDLPHVKDSFTFLDGIAREKYKIIHDYCVERNVVPPPYDDKLMEILCQYRYNRPEPDLEAAISNETEANYYSLKYNLSKLCPNLPEQVHSLQYFLTSLINRKIYKERFAQEEVKEKVELYL</sequence>
<proteinExistence type="predicted"/>
<evidence type="ECO:0000313" key="2">
    <source>
        <dbReference type="Proteomes" id="UP000546007"/>
    </source>
</evidence>
<gene>
    <name evidence="1" type="ORF">GGR14_001247</name>
</gene>